<dbReference type="InterPro" id="IPR008490">
    <property type="entry name" value="Transposase_InsH_N"/>
</dbReference>
<comment type="caution">
    <text evidence="3">The sequence shown here is derived from an EMBL/GenBank/DDBJ whole genome shotgun (WGS) entry which is preliminary data.</text>
</comment>
<evidence type="ECO:0000259" key="2">
    <source>
        <dbReference type="Pfam" id="PF05598"/>
    </source>
</evidence>
<evidence type="ECO:0000313" key="3">
    <source>
        <dbReference type="EMBL" id="GLQ84190.1"/>
    </source>
</evidence>
<organism evidence="3 4">
    <name type="scientific">Gluconobacter sphaericus NBRC 12467</name>
    <dbReference type="NCBI Taxonomy" id="1307951"/>
    <lineage>
        <taxon>Bacteria</taxon>
        <taxon>Pseudomonadati</taxon>
        <taxon>Pseudomonadota</taxon>
        <taxon>Alphaproteobacteria</taxon>
        <taxon>Acetobacterales</taxon>
        <taxon>Acetobacteraceae</taxon>
        <taxon>Gluconobacter</taxon>
    </lineage>
</organism>
<dbReference type="EMBL" id="BSNZ01000007">
    <property type="protein sequence ID" value="GLQ84190.1"/>
    <property type="molecule type" value="Genomic_DNA"/>
</dbReference>
<feature type="region of interest" description="Disordered" evidence="1">
    <location>
        <begin position="120"/>
        <end position="145"/>
    </location>
</feature>
<evidence type="ECO:0000256" key="1">
    <source>
        <dbReference type="SAM" id="MobiDB-lite"/>
    </source>
</evidence>
<feature type="domain" description="Transposase InsH N-terminal" evidence="2">
    <location>
        <begin position="45"/>
        <end position="82"/>
    </location>
</feature>
<reference evidence="4" key="1">
    <citation type="journal article" date="2019" name="Int. J. Syst. Evol. Microbiol.">
        <title>The Global Catalogue of Microorganisms (GCM) 10K type strain sequencing project: providing services to taxonomists for standard genome sequencing and annotation.</title>
        <authorList>
            <consortium name="The Broad Institute Genomics Platform"/>
            <consortium name="The Broad Institute Genome Sequencing Center for Infectious Disease"/>
            <person name="Wu L."/>
            <person name="Ma J."/>
        </authorList>
    </citation>
    <scope>NUCLEOTIDE SEQUENCE [LARGE SCALE GENOMIC DNA]</scope>
    <source>
        <strain evidence="4">NBRC 12467</strain>
    </source>
</reference>
<gene>
    <name evidence="3" type="ORF">GCM10007872_10980</name>
</gene>
<dbReference type="Proteomes" id="UP001156708">
    <property type="component" value="Unassembled WGS sequence"/>
</dbReference>
<keyword evidence="4" id="KW-1185">Reference proteome</keyword>
<dbReference type="AlphaFoldDB" id="A0AA37SF60"/>
<protein>
    <recommendedName>
        <fullName evidence="2">Transposase InsH N-terminal domain-containing protein</fullName>
    </recommendedName>
</protein>
<name>A0AA37SF60_9PROT</name>
<evidence type="ECO:0000313" key="4">
    <source>
        <dbReference type="Proteomes" id="UP001156708"/>
    </source>
</evidence>
<sequence>MDFEAFHPDLDKTLAYPDGSKGRRRLFSGTDVQNPGDPDAKQFVDKRIKYLVNDRLSFMSFLGLGRSDQVPDAKTIWLFHERLKQTGAIERLFERLDATLRNASYLPACGQIRDATLVPPKQRNTNAEKADLREGNMPPSVMARD</sequence>
<dbReference type="Pfam" id="PF05598">
    <property type="entry name" value="DUF772"/>
    <property type="match status" value="1"/>
</dbReference>
<proteinExistence type="predicted"/>
<accession>A0AA37SF60</accession>